<keyword evidence="7" id="KW-1185">Reference proteome</keyword>
<feature type="compositionally biased region" description="Polar residues" evidence="4">
    <location>
        <begin position="63"/>
        <end position="78"/>
    </location>
</feature>
<evidence type="ECO:0000259" key="5">
    <source>
        <dbReference type="Pfam" id="PF01416"/>
    </source>
</evidence>
<dbReference type="GO" id="GO:0031119">
    <property type="term" value="P:tRNA pseudouridine synthesis"/>
    <property type="evidence" value="ECO:0007669"/>
    <property type="project" value="TreeGrafter"/>
</dbReference>
<dbReference type="GO" id="GO:1990481">
    <property type="term" value="P:mRNA pseudouridine synthesis"/>
    <property type="evidence" value="ECO:0007669"/>
    <property type="project" value="TreeGrafter"/>
</dbReference>
<dbReference type="EMBL" id="LPNM01000007">
    <property type="protein sequence ID" value="OEJ85667.1"/>
    <property type="molecule type" value="Genomic_DNA"/>
</dbReference>
<dbReference type="PANTHER" id="PTHR11142:SF5">
    <property type="entry name" value="TRNA PSEUDOURIDINE(38_39) SYNTHASE"/>
    <property type="match status" value="1"/>
</dbReference>
<evidence type="ECO:0000256" key="4">
    <source>
        <dbReference type="SAM" id="MobiDB-lite"/>
    </source>
</evidence>
<feature type="region of interest" description="Disordered" evidence="4">
    <location>
        <begin position="63"/>
        <end position="92"/>
    </location>
</feature>
<dbReference type="GO" id="GO:0003723">
    <property type="term" value="F:RNA binding"/>
    <property type="evidence" value="ECO:0007669"/>
    <property type="project" value="InterPro"/>
</dbReference>
<sequence length="494" mass="56921">MSKQDGLVRRILNRIYKPNTSAIASGEVSGKLGDSQVLAKYNKWSREQLILKIQELEDAKLQQHLTPTHTRNGSTARSTKSEKHNSKKPAKPFDYSKYNTRFIALKFAYLGWNYNGLAIQQTPTPLPTVEGVILDVMLKCKLIPNMNIYEYNFARCGRTDKGVSAMNQVISLNVRSNLTPDEQSDPANDSKEIDYIRVLNNKLPPDIRIHSVMLRPPPGFDARFSCKYRHYKYIFKKTNGLDVETMKKAAALYVGPDKDFRNFCKLDGSKQITNFKRHVLSAEIVTLNETEQLYCFDLKGSAFLWHQVRNMMAILFLIGQGLEKPEIITDLMDVEKYPRKPIYDMANDIPLILYDCKFKQELDAEKFDVDTENKEILKDEQYGEQRNVCGLEWISGSKFTQHGRNLNNVFATILDYEIKNEVSKIFSHFSKDHSTVMAMSETNLTDKNKVCIDTGDGRYKNTGKYEPISKRHVQSLYKDINAKYKQKKARKLKK</sequence>
<comment type="similarity">
    <text evidence="1">Belongs to the tRNA pseudouridine synthase TruA family.</text>
</comment>
<organism evidence="6 7">
    <name type="scientific">Hanseniaspora osmophila</name>
    <dbReference type="NCBI Taxonomy" id="56408"/>
    <lineage>
        <taxon>Eukaryota</taxon>
        <taxon>Fungi</taxon>
        <taxon>Dikarya</taxon>
        <taxon>Ascomycota</taxon>
        <taxon>Saccharomycotina</taxon>
        <taxon>Saccharomycetes</taxon>
        <taxon>Saccharomycodales</taxon>
        <taxon>Saccharomycodaceae</taxon>
        <taxon>Hanseniaspora</taxon>
    </lineage>
</organism>
<proteinExistence type="inferred from homology"/>
<dbReference type="SUPFAM" id="SSF55120">
    <property type="entry name" value="Pseudouridine synthase"/>
    <property type="match status" value="1"/>
</dbReference>
<feature type="domain" description="Pseudouridine synthase I TruA alpha/beta" evidence="5">
    <location>
        <begin position="249"/>
        <end position="358"/>
    </location>
</feature>
<dbReference type="InterPro" id="IPR020103">
    <property type="entry name" value="PsdUridine_synth_cat_dom_sf"/>
</dbReference>
<evidence type="ECO:0000256" key="2">
    <source>
        <dbReference type="ARBA" id="ARBA00022694"/>
    </source>
</evidence>
<name>A0A1E5RFL6_9ASCO</name>
<protein>
    <submittedName>
        <fullName evidence="6">tRNA pseudouridine(38/39) synthase</fullName>
    </submittedName>
</protein>
<dbReference type="InterPro" id="IPR020097">
    <property type="entry name" value="PsdUridine_synth_TruA_a/b_dom"/>
</dbReference>
<evidence type="ECO:0000256" key="3">
    <source>
        <dbReference type="ARBA" id="ARBA00023235"/>
    </source>
</evidence>
<dbReference type="FunCoup" id="A0A1E5RFL6">
    <property type="interactions" value="731"/>
</dbReference>
<reference evidence="7" key="1">
    <citation type="journal article" date="2016" name="Genome Announc.">
        <title>Genome sequences of three species of Hanseniaspora isolated from spontaneous wine fermentations.</title>
        <authorList>
            <person name="Sternes P.R."/>
            <person name="Lee D."/>
            <person name="Kutyna D.R."/>
            <person name="Borneman A.R."/>
        </authorList>
    </citation>
    <scope>NUCLEOTIDE SEQUENCE [LARGE SCALE GENOMIC DNA]</scope>
    <source>
        <strain evidence="7">AWRI3579</strain>
    </source>
</reference>
<dbReference type="GO" id="GO:0005737">
    <property type="term" value="C:cytoplasm"/>
    <property type="evidence" value="ECO:0007669"/>
    <property type="project" value="TreeGrafter"/>
</dbReference>
<dbReference type="InterPro" id="IPR020094">
    <property type="entry name" value="TruA/RsuA/RluB/E/F_N"/>
</dbReference>
<dbReference type="CDD" id="cd02569">
    <property type="entry name" value="PseudoU_synth_ScPus3"/>
    <property type="match status" value="1"/>
</dbReference>
<dbReference type="NCBIfam" id="TIGR00071">
    <property type="entry name" value="hisT_truA"/>
    <property type="match status" value="1"/>
</dbReference>
<keyword evidence="2" id="KW-0819">tRNA processing</keyword>
<dbReference type="InterPro" id="IPR020095">
    <property type="entry name" value="PsdUridine_synth_TruA_C"/>
</dbReference>
<comment type="caution">
    <text evidence="6">The sequence shown here is derived from an EMBL/GenBank/DDBJ whole genome shotgun (WGS) entry which is preliminary data.</text>
</comment>
<dbReference type="STRING" id="56408.A0A1E5RFL6"/>
<evidence type="ECO:0000256" key="1">
    <source>
        <dbReference type="ARBA" id="ARBA00009375"/>
    </source>
</evidence>
<dbReference type="InterPro" id="IPR041707">
    <property type="entry name" value="Pus3-like"/>
</dbReference>
<gene>
    <name evidence="6" type="ORF">AWRI3579_g2325</name>
</gene>
<dbReference type="AlphaFoldDB" id="A0A1E5RFL6"/>
<evidence type="ECO:0000313" key="7">
    <source>
        <dbReference type="Proteomes" id="UP000095728"/>
    </source>
</evidence>
<dbReference type="FunFam" id="3.30.70.580:FF:000020">
    <property type="entry name" value="tRNA pseudouridine synthase"/>
    <property type="match status" value="1"/>
</dbReference>
<dbReference type="InterPro" id="IPR001406">
    <property type="entry name" value="PsdUridine_synth_TruA"/>
</dbReference>
<keyword evidence="3" id="KW-0413">Isomerase</keyword>
<dbReference type="GO" id="GO:0005634">
    <property type="term" value="C:nucleus"/>
    <property type="evidence" value="ECO:0007669"/>
    <property type="project" value="TreeGrafter"/>
</dbReference>
<dbReference type="Gene3D" id="3.30.70.580">
    <property type="entry name" value="Pseudouridine synthase I, catalytic domain, N-terminal subdomain"/>
    <property type="match status" value="1"/>
</dbReference>
<evidence type="ECO:0000313" key="6">
    <source>
        <dbReference type="EMBL" id="OEJ85667.1"/>
    </source>
</evidence>
<dbReference type="PANTHER" id="PTHR11142">
    <property type="entry name" value="PSEUDOURIDYLATE SYNTHASE"/>
    <property type="match status" value="1"/>
</dbReference>
<dbReference type="InParanoid" id="A0A1E5RFL6"/>
<dbReference type="OrthoDB" id="25767at2759"/>
<dbReference type="GO" id="GO:0009982">
    <property type="term" value="F:pseudouridine synthase activity"/>
    <property type="evidence" value="ECO:0007669"/>
    <property type="project" value="InterPro"/>
</dbReference>
<dbReference type="Proteomes" id="UP000095728">
    <property type="component" value="Unassembled WGS sequence"/>
</dbReference>
<dbReference type="Pfam" id="PF01416">
    <property type="entry name" value="PseudoU_synth_1"/>
    <property type="match status" value="1"/>
</dbReference>
<dbReference type="Gene3D" id="3.30.70.660">
    <property type="entry name" value="Pseudouridine synthase I, catalytic domain, C-terminal subdomain"/>
    <property type="match status" value="1"/>
</dbReference>
<accession>A0A1E5RFL6</accession>